<dbReference type="WBParaSite" id="HPBE_0000250401-mRNA-1">
    <property type="protein sequence ID" value="HPBE_0000250401-mRNA-1"/>
    <property type="gene ID" value="HPBE_0000250401"/>
</dbReference>
<evidence type="ECO:0000313" key="4">
    <source>
        <dbReference type="WBParaSite" id="HPBE_0000250401-mRNA-1"/>
    </source>
</evidence>
<protein>
    <submittedName>
        <fullName evidence="4">DUF3361 domain-containing protein</fullName>
    </submittedName>
</protein>
<name>A0A183F8L2_HELPZ</name>
<gene>
    <name evidence="2" type="ORF">HPBE_LOCUS2505</name>
</gene>
<dbReference type="Proteomes" id="UP000050761">
    <property type="component" value="Unassembled WGS sequence"/>
</dbReference>
<accession>A0A183F8L2</accession>
<organism evidence="3 4">
    <name type="scientific">Heligmosomoides polygyrus</name>
    <name type="common">Parasitic roundworm</name>
    <dbReference type="NCBI Taxonomy" id="6339"/>
    <lineage>
        <taxon>Eukaryota</taxon>
        <taxon>Metazoa</taxon>
        <taxon>Ecdysozoa</taxon>
        <taxon>Nematoda</taxon>
        <taxon>Chromadorea</taxon>
        <taxon>Rhabditida</taxon>
        <taxon>Rhabditina</taxon>
        <taxon>Rhabditomorpha</taxon>
        <taxon>Strongyloidea</taxon>
        <taxon>Heligmosomidae</taxon>
        <taxon>Heligmosomoides</taxon>
    </lineage>
</organism>
<evidence type="ECO:0000313" key="2">
    <source>
        <dbReference type="EMBL" id="VDO25780.1"/>
    </source>
</evidence>
<dbReference type="InterPro" id="IPR024574">
    <property type="entry name" value="ELMO_ARM"/>
</dbReference>
<keyword evidence="3" id="KW-1185">Reference proteome</keyword>
<evidence type="ECO:0000259" key="1">
    <source>
        <dbReference type="Pfam" id="PF11841"/>
    </source>
</evidence>
<dbReference type="EMBL" id="UZAH01003888">
    <property type="protein sequence ID" value="VDO25780.1"/>
    <property type="molecule type" value="Genomic_DNA"/>
</dbReference>
<proteinExistence type="predicted"/>
<feature type="domain" description="ELMO armadillo-like helical" evidence="1">
    <location>
        <begin position="7"/>
        <end position="105"/>
    </location>
</feature>
<dbReference type="AlphaFoldDB" id="A0A183F8L2"/>
<accession>A0A3P7TTI0</accession>
<reference evidence="4" key="2">
    <citation type="submission" date="2019-09" db="UniProtKB">
        <authorList>
            <consortium name="WormBaseParasite"/>
        </authorList>
    </citation>
    <scope>IDENTIFICATION</scope>
</reference>
<dbReference type="Pfam" id="PF11841">
    <property type="entry name" value="ELMO_ARM"/>
    <property type="match status" value="1"/>
</dbReference>
<reference evidence="2 3" key="1">
    <citation type="submission" date="2018-11" db="EMBL/GenBank/DDBJ databases">
        <authorList>
            <consortium name="Pathogen Informatics"/>
        </authorList>
    </citation>
    <scope>NUCLEOTIDE SEQUENCE [LARGE SCALE GENOMIC DNA]</scope>
</reference>
<dbReference type="OrthoDB" id="5840389at2759"/>
<sequence length="122" mass="13605">MFNLEVEGVGWSSASPVLVCKLATLVTGRAKQEDSNVVLVALRMIEQLLNSESETIRVRVLAEVPPHSLIRHLEKSDERVALAALSLMNALHDKSDAPSREQIVKVGIMTAVFFFIEHIWQK</sequence>
<evidence type="ECO:0000313" key="3">
    <source>
        <dbReference type="Proteomes" id="UP000050761"/>
    </source>
</evidence>